<dbReference type="InterPro" id="IPR006118">
    <property type="entry name" value="Recombinase_CS"/>
</dbReference>
<dbReference type="PROSITE" id="PS00398">
    <property type="entry name" value="RECOMBINASES_2"/>
    <property type="match status" value="1"/>
</dbReference>
<dbReference type="SMART" id="SM00857">
    <property type="entry name" value="Resolvase"/>
    <property type="match status" value="1"/>
</dbReference>
<evidence type="ECO:0000313" key="7">
    <source>
        <dbReference type="Proteomes" id="UP001229025"/>
    </source>
</evidence>
<dbReference type="InterPro" id="IPR006119">
    <property type="entry name" value="Resolv_N"/>
</dbReference>
<dbReference type="InterPro" id="IPR036162">
    <property type="entry name" value="Resolvase-like_N_sf"/>
</dbReference>
<feature type="domain" description="Resolvase/invertase-type recombinase catalytic" evidence="5">
    <location>
        <begin position="2"/>
        <end position="157"/>
    </location>
</feature>
<evidence type="ECO:0000256" key="4">
    <source>
        <dbReference type="PROSITE-ProRule" id="PRU10137"/>
    </source>
</evidence>
<dbReference type="Gene3D" id="3.40.50.1390">
    <property type="entry name" value="Resolvase, N-terminal catalytic domain"/>
    <property type="match status" value="1"/>
</dbReference>
<dbReference type="Pfam" id="PF00239">
    <property type="entry name" value="Resolvase"/>
    <property type="match status" value="1"/>
</dbReference>
<accession>A0ABT6UW82</accession>
<dbReference type="Pfam" id="PF13936">
    <property type="entry name" value="HTH_38"/>
    <property type="match status" value="1"/>
</dbReference>
<dbReference type="RefSeq" id="WP_284727590.1">
    <property type="nucleotide sequence ID" value="NZ_JASCSA010000024.1"/>
</dbReference>
<keyword evidence="2" id="KW-0238">DNA-binding</keyword>
<dbReference type="InterPro" id="IPR050639">
    <property type="entry name" value="SSR_resolvase"/>
</dbReference>
<evidence type="ECO:0000256" key="1">
    <source>
        <dbReference type="ARBA" id="ARBA00022908"/>
    </source>
</evidence>
<evidence type="ECO:0000259" key="5">
    <source>
        <dbReference type="PROSITE" id="PS51736"/>
    </source>
</evidence>
<sequence length="204" mass="22802">MFIRAYLRASTEDQDAGRARSQLDAFAEEHGHKVASYYTENVSGADAERQELRRLLKDSQAGDVLLVEAIDRLSRLPGGDWRRLRAEIEAKGLRVVAVDLPTSHQSLRVVEGDEFTARMLDAINSMMLDMMAAIARKDYEDRRRRQAQGIMKAKSLGMYKGRPKDNEKRTKISELLAAGNSVRKVAGYLGCSTSTVQDVKKNGV</sequence>
<protein>
    <submittedName>
        <fullName evidence="6">Recombinase family protein</fullName>
    </submittedName>
</protein>
<dbReference type="CDD" id="cd03767">
    <property type="entry name" value="SR_Res_par"/>
    <property type="match status" value="1"/>
</dbReference>
<reference evidence="7" key="1">
    <citation type="submission" date="2023-07" db="EMBL/GenBank/DDBJ databases">
        <title>Genome-based characterization of strain KMM 296 and proposal for reclassification of Cobetia litoralis and Cobetia pacifica, and emended description of the species Cobetia amphilecti and Cobetia marina.</title>
        <authorList>
            <person name="Balabanova L."/>
            <person name="Nedashkovskaya O."/>
        </authorList>
    </citation>
    <scope>NUCLEOTIDE SEQUENCE [LARGE SCALE GENOMIC DNA]</scope>
    <source>
        <strain evidence="7">NRIC 0815</strain>
    </source>
</reference>
<dbReference type="PROSITE" id="PS00397">
    <property type="entry name" value="RECOMBINASES_1"/>
    <property type="match status" value="1"/>
</dbReference>
<gene>
    <name evidence="6" type="ORF">QLT01_17025</name>
</gene>
<keyword evidence="7" id="KW-1185">Reference proteome</keyword>
<evidence type="ECO:0000256" key="2">
    <source>
        <dbReference type="ARBA" id="ARBA00023125"/>
    </source>
</evidence>
<evidence type="ECO:0000313" key="6">
    <source>
        <dbReference type="EMBL" id="MDI5886049.1"/>
    </source>
</evidence>
<dbReference type="EMBL" id="JASCSA010000024">
    <property type="protein sequence ID" value="MDI5886049.1"/>
    <property type="molecule type" value="Genomic_DNA"/>
</dbReference>
<organism evidence="6 7">
    <name type="scientific">Cobetia amphilecti</name>
    <dbReference type="NCBI Taxonomy" id="1055104"/>
    <lineage>
        <taxon>Bacteria</taxon>
        <taxon>Pseudomonadati</taxon>
        <taxon>Pseudomonadota</taxon>
        <taxon>Gammaproteobacteria</taxon>
        <taxon>Oceanospirillales</taxon>
        <taxon>Halomonadaceae</taxon>
        <taxon>Cobetia</taxon>
    </lineage>
</organism>
<comment type="caution">
    <text evidence="6">The sequence shown here is derived from an EMBL/GenBank/DDBJ whole genome shotgun (WGS) entry which is preliminary data.</text>
</comment>
<dbReference type="PROSITE" id="PS51736">
    <property type="entry name" value="RECOMBINASES_3"/>
    <property type="match status" value="1"/>
</dbReference>
<dbReference type="InterPro" id="IPR025246">
    <property type="entry name" value="IS30-like_HTH"/>
</dbReference>
<keyword evidence="1" id="KW-0229">DNA integration</keyword>
<proteinExistence type="predicted"/>
<keyword evidence="3" id="KW-0233">DNA recombination</keyword>
<evidence type="ECO:0000256" key="3">
    <source>
        <dbReference type="ARBA" id="ARBA00023172"/>
    </source>
</evidence>
<dbReference type="Proteomes" id="UP001229025">
    <property type="component" value="Unassembled WGS sequence"/>
</dbReference>
<dbReference type="PANTHER" id="PTHR30461">
    <property type="entry name" value="DNA-INVERTASE FROM LAMBDOID PROPHAGE"/>
    <property type="match status" value="1"/>
</dbReference>
<dbReference type="PANTHER" id="PTHR30461:SF25">
    <property type="entry name" value="RESOLVASE-RELATED"/>
    <property type="match status" value="1"/>
</dbReference>
<dbReference type="SUPFAM" id="SSF53041">
    <property type="entry name" value="Resolvase-like"/>
    <property type="match status" value="1"/>
</dbReference>
<feature type="active site" description="O-(5'-phospho-DNA)-serine intermediate" evidence="4">
    <location>
        <position position="10"/>
    </location>
</feature>
<name>A0ABT6UW82_9GAMM</name>